<dbReference type="EMBL" id="JAGMUX010000007">
    <property type="protein sequence ID" value="KAH7253972.1"/>
    <property type="molecule type" value="Genomic_DNA"/>
</dbReference>
<organism evidence="2 3">
    <name type="scientific">Fusarium redolens</name>
    <dbReference type="NCBI Taxonomy" id="48865"/>
    <lineage>
        <taxon>Eukaryota</taxon>
        <taxon>Fungi</taxon>
        <taxon>Dikarya</taxon>
        <taxon>Ascomycota</taxon>
        <taxon>Pezizomycotina</taxon>
        <taxon>Sordariomycetes</taxon>
        <taxon>Hypocreomycetidae</taxon>
        <taxon>Hypocreales</taxon>
        <taxon>Nectriaceae</taxon>
        <taxon>Fusarium</taxon>
        <taxon>Fusarium redolens species complex</taxon>
    </lineage>
</organism>
<dbReference type="AlphaFoldDB" id="A0A9P9HC48"/>
<evidence type="ECO:0000313" key="2">
    <source>
        <dbReference type="EMBL" id="KAH7253972.1"/>
    </source>
</evidence>
<comment type="caution">
    <text evidence="2">The sequence shown here is derived from an EMBL/GenBank/DDBJ whole genome shotgun (WGS) entry which is preliminary data.</text>
</comment>
<keyword evidence="3" id="KW-1185">Reference proteome</keyword>
<sequence length="188" mass="21510">MGRSLTISFLLFSIHYDVPGRGWSVRIASGCVSELNLQGFKIHSFFLFQSKTMDQSFICLKHVPRRCTYATSQFLVQHLGQWNQCFYFLILSAAVWFRVDGTKSHGHSALLHVTNATLATQLSQAQLNVNQRCRSLNGHKQERGVKYLGFSQDRDVHNGDIVVVHPCSTIRRAIDWTRSQLTIPRSWK</sequence>
<dbReference type="Proteomes" id="UP000720189">
    <property type="component" value="Unassembled WGS sequence"/>
</dbReference>
<name>A0A9P9HC48_FUSRE</name>
<evidence type="ECO:0000256" key="1">
    <source>
        <dbReference type="SAM" id="SignalP"/>
    </source>
</evidence>
<protein>
    <recommendedName>
        <fullName evidence="4">Secreted protein</fullName>
    </recommendedName>
</protein>
<reference evidence="2" key="1">
    <citation type="journal article" date="2021" name="Nat. Commun.">
        <title>Genetic determinants of endophytism in the Arabidopsis root mycobiome.</title>
        <authorList>
            <person name="Mesny F."/>
            <person name="Miyauchi S."/>
            <person name="Thiergart T."/>
            <person name="Pickel B."/>
            <person name="Atanasova L."/>
            <person name="Karlsson M."/>
            <person name="Huettel B."/>
            <person name="Barry K.W."/>
            <person name="Haridas S."/>
            <person name="Chen C."/>
            <person name="Bauer D."/>
            <person name="Andreopoulos W."/>
            <person name="Pangilinan J."/>
            <person name="LaButti K."/>
            <person name="Riley R."/>
            <person name="Lipzen A."/>
            <person name="Clum A."/>
            <person name="Drula E."/>
            <person name="Henrissat B."/>
            <person name="Kohler A."/>
            <person name="Grigoriev I.V."/>
            <person name="Martin F.M."/>
            <person name="Hacquard S."/>
        </authorList>
    </citation>
    <scope>NUCLEOTIDE SEQUENCE</scope>
    <source>
        <strain evidence="2">MPI-CAGE-AT-0023</strain>
    </source>
</reference>
<accession>A0A9P9HC48</accession>
<evidence type="ECO:0008006" key="4">
    <source>
        <dbReference type="Google" id="ProtNLM"/>
    </source>
</evidence>
<feature type="signal peptide" evidence="1">
    <location>
        <begin position="1"/>
        <end position="20"/>
    </location>
</feature>
<feature type="chain" id="PRO_5040390990" description="Secreted protein" evidence="1">
    <location>
        <begin position="21"/>
        <end position="188"/>
    </location>
</feature>
<proteinExistence type="predicted"/>
<dbReference type="GeneID" id="70215746"/>
<gene>
    <name evidence="2" type="ORF">BKA55DRAFT_349355</name>
</gene>
<evidence type="ECO:0000313" key="3">
    <source>
        <dbReference type="Proteomes" id="UP000720189"/>
    </source>
</evidence>
<dbReference type="RefSeq" id="XP_046050219.1">
    <property type="nucleotide sequence ID" value="XM_046185792.1"/>
</dbReference>
<keyword evidence="1" id="KW-0732">Signal</keyword>